<proteinExistence type="predicted"/>
<evidence type="ECO:0000313" key="2">
    <source>
        <dbReference type="Proteomes" id="UP000789920"/>
    </source>
</evidence>
<accession>A0ACA9SDJ9</accession>
<keyword evidence="2" id="KW-1185">Reference proteome</keyword>
<gene>
    <name evidence="1" type="ORF">RPERSI_LOCUS29345</name>
</gene>
<feature type="non-terminal residue" evidence="1">
    <location>
        <position position="1"/>
    </location>
</feature>
<name>A0ACA9SDJ9_9GLOM</name>
<reference evidence="1" key="1">
    <citation type="submission" date="2021-06" db="EMBL/GenBank/DDBJ databases">
        <authorList>
            <person name="Kallberg Y."/>
            <person name="Tangrot J."/>
            <person name="Rosling A."/>
        </authorList>
    </citation>
    <scope>NUCLEOTIDE SEQUENCE</scope>
    <source>
        <strain evidence="1">MA461A</strain>
    </source>
</reference>
<dbReference type="EMBL" id="CAJVQC010110422">
    <property type="protein sequence ID" value="CAG8834885.1"/>
    <property type="molecule type" value="Genomic_DNA"/>
</dbReference>
<evidence type="ECO:0000313" key="1">
    <source>
        <dbReference type="EMBL" id="CAG8834885.1"/>
    </source>
</evidence>
<sequence>VEPFLPNNLDSCQILFYDLEQYDEDAVRPSTKEELDKNEKISEPETSPGSRIQFFRKNNKSKNLINKEFSRLEEITDKQKKRSRI</sequence>
<organism evidence="1 2">
    <name type="scientific">Racocetra persica</name>
    <dbReference type="NCBI Taxonomy" id="160502"/>
    <lineage>
        <taxon>Eukaryota</taxon>
        <taxon>Fungi</taxon>
        <taxon>Fungi incertae sedis</taxon>
        <taxon>Mucoromycota</taxon>
        <taxon>Glomeromycotina</taxon>
        <taxon>Glomeromycetes</taxon>
        <taxon>Diversisporales</taxon>
        <taxon>Gigasporaceae</taxon>
        <taxon>Racocetra</taxon>
    </lineage>
</organism>
<dbReference type="Proteomes" id="UP000789920">
    <property type="component" value="Unassembled WGS sequence"/>
</dbReference>
<protein>
    <submittedName>
        <fullName evidence="1">20149_t:CDS:1</fullName>
    </submittedName>
</protein>
<comment type="caution">
    <text evidence="1">The sequence shown here is derived from an EMBL/GenBank/DDBJ whole genome shotgun (WGS) entry which is preliminary data.</text>
</comment>